<feature type="compositionally biased region" description="Basic and acidic residues" evidence="1">
    <location>
        <begin position="38"/>
        <end position="61"/>
    </location>
</feature>
<dbReference type="AlphaFoldDB" id="A0AAV7TMY9"/>
<name>A0AAV7TMY9_PLEWA</name>
<dbReference type="EMBL" id="JANPWB010000006">
    <property type="protein sequence ID" value="KAJ1178024.1"/>
    <property type="molecule type" value="Genomic_DNA"/>
</dbReference>
<accession>A0AAV7TMY9</accession>
<feature type="compositionally biased region" description="Basic and acidic residues" evidence="1">
    <location>
        <begin position="1"/>
        <end position="16"/>
    </location>
</feature>
<feature type="compositionally biased region" description="Basic residues" evidence="1">
    <location>
        <begin position="159"/>
        <end position="181"/>
    </location>
</feature>
<dbReference type="Proteomes" id="UP001066276">
    <property type="component" value="Chromosome 3_2"/>
</dbReference>
<evidence type="ECO:0000256" key="1">
    <source>
        <dbReference type="SAM" id="MobiDB-lite"/>
    </source>
</evidence>
<comment type="caution">
    <text evidence="2">The sequence shown here is derived from an EMBL/GenBank/DDBJ whole genome shotgun (WGS) entry which is preliminary data.</text>
</comment>
<reference evidence="2" key="1">
    <citation type="journal article" date="2022" name="bioRxiv">
        <title>Sequencing and chromosome-scale assembly of the giantPleurodeles waltlgenome.</title>
        <authorList>
            <person name="Brown T."/>
            <person name="Elewa A."/>
            <person name="Iarovenko S."/>
            <person name="Subramanian E."/>
            <person name="Araus A.J."/>
            <person name="Petzold A."/>
            <person name="Susuki M."/>
            <person name="Suzuki K.-i.T."/>
            <person name="Hayashi T."/>
            <person name="Toyoda A."/>
            <person name="Oliveira C."/>
            <person name="Osipova E."/>
            <person name="Leigh N.D."/>
            <person name="Simon A."/>
            <person name="Yun M.H."/>
        </authorList>
    </citation>
    <scope>NUCLEOTIDE SEQUENCE</scope>
    <source>
        <strain evidence="2">20211129_DDA</strain>
        <tissue evidence="2">Liver</tissue>
    </source>
</reference>
<organism evidence="2 3">
    <name type="scientific">Pleurodeles waltl</name>
    <name type="common">Iberian ribbed newt</name>
    <dbReference type="NCBI Taxonomy" id="8319"/>
    <lineage>
        <taxon>Eukaryota</taxon>
        <taxon>Metazoa</taxon>
        <taxon>Chordata</taxon>
        <taxon>Craniata</taxon>
        <taxon>Vertebrata</taxon>
        <taxon>Euteleostomi</taxon>
        <taxon>Amphibia</taxon>
        <taxon>Batrachia</taxon>
        <taxon>Caudata</taxon>
        <taxon>Salamandroidea</taxon>
        <taxon>Salamandridae</taxon>
        <taxon>Pleurodelinae</taxon>
        <taxon>Pleurodeles</taxon>
    </lineage>
</organism>
<keyword evidence="3" id="KW-1185">Reference proteome</keyword>
<feature type="compositionally biased region" description="Basic and acidic residues" evidence="1">
    <location>
        <begin position="100"/>
        <end position="135"/>
    </location>
</feature>
<protein>
    <submittedName>
        <fullName evidence="2">Uncharacterized protein</fullName>
    </submittedName>
</protein>
<feature type="region of interest" description="Disordered" evidence="1">
    <location>
        <begin position="1"/>
        <end position="208"/>
    </location>
</feature>
<proteinExistence type="predicted"/>
<gene>
    <name evidence="2" type="ORF">NDU88_003274</name>
</gene>
<sequence length="208" mass="22871">MEKRHNTGDGANRELDSPTTSNIESGAQRRSADSCGQEIKDIGNPDGRIPEHIPARSKEEEAVAEAGNPEIRVPDSLKREGGLRVRRELDSPTTSNIESGAERRSADSCGQEIKDIGNPEGRILEHIPARSREEEAVTEAGNPDIQVPASLKREDGLRARRALKPRRRGRKRATRRKKRGSPRPNTGGGADKHGSRRYRYGTGWSQGA</sequence>
<evidence type="ECO:0000313" key="3">
    <source>
        <dbReference type="Proteomes" id="UP001066276"/>
    </source>
</evidence>
<evidence type="ECO:0000313" key="2">
    <source>
        <dbReference type="EMBL" id="KAJ1178024.1"/>
    </source>
</evidence>
<feature type="compositionally biased region" description="Basic and acidic residues" evidence="1">
    <location>
        <begin position="72"/>
        <end position="90"/>
    </location>
</feature>